<dbReference type="AlphaFoldDB" id="A0A0S4LSC4"/>
<dbReference type="GO" id="GO:0005737">
    <property type="term" value="C:cytoplasm"/>
    <property type="evidence" value="ECO:0007669"/>
    <property type="project" value="UniProtKB-ARBA"/>
</dbReference>
<dbReference type="SUPFAM" id="SSF55315">
    <property type="entry name" value="L30e-like"/>
    <property type="match status" value="1"/>
</dbReference>
<dbReference type="Pfam" id="PF22435">
    <property type="entry name" value="MRM3-like_sub_bind"/>
    <property type="match status" value="1"/>
</dbReference>
<feature type="domain" description="RNA 2-O ribose methyltransferase substrate binding" evidence="4">
    <location>
        <begin position="35"/>
        <end position="111"/>
    </location>
</feature>
<keyword evidence="3 5" id="KW-0808">Transferase</keyword>
<dbReference type="InterPro" id="IPR013123">
    <property type="entry name" value="SpoU_subst-bd"/>
</dbReference>
<dbReference type="Gene3D" id="3.30.1330.30">
    <property type="match status" value="1"/>
</dbReference>
<dbReference type="Proteomes" id="UP000199032">
    <property type="component" value="Unassembled WGS sequence"/>
</dbReference>
<dbReference type="InterPro" id="IPR053888">
    <property type="entry name" value="MRM3-like_sub_bind"/>
</dbReference>
<dbReference type="SMART" id="SM00967">
    <property type="entry name" value="SpoU_sub_bind"/>
    <property type="match status" value="1"/>
</dbReference>
<gene>
    <name evidence="5" type="ORF">COMA1_60093</name>
</gene>
<proteinExistence type="inferred from homology"/>
<protein>
    <submittedName>
        <fullName evidence="5">Putative 23S rRNA methyltransferase RlmB</fullName>
        <ecNumber evidence="5">2.1.1.-</ecNumber>
    </submittedName>
</protein>
<keyword evidence="2 5" id="KW-0489">Methyltransferase</keyword>
<dbReference type="STRING" id="1742972.COMA1_60093"/>
<dbReference type="InterPro" id="IPR001537">
    <property type="entry name" value="SpoU_MeTrfase"/>
</dbReference>
<dbReference type="RefSeq" id="WP_407921324.1">
    <property type="nucleotide sequence ID" value="NZ_CZQA01000012.1"/>
</dbReference>
<evidence type="ECO:0000256" key="3">
    <source>
        <dbReference type="ARBA" id="ARBA00022679"/>
    </source>
</evidence>
<dbReference type="GO" id="GO:0032259">
    <property type="term" value="P:methylation"/>
    <property type="evidence" value="ECO:0007669"/>
    <property type="project" value="UniProtKB-KW"/>
</dbReference>
<reference evidence="5 6" key="1">
    <citation type="submission" date="2015-10" db="EMBL/GenBank/DDBJ databases">
        <authorList>
            <person name="Gilbert D.G."/>
        </authorList>
    </citation>
    <scope>NUCLEOTIDE SEQUENCE [LARGE SCALE GENOMIC DNA]</scope>
    <source>
        <strain evidence="5">COMA1</strain>
    </source>
</reference>
<dbReference type="GO" id="GO:0003723">
    <property type="term" value="F:RNA binding"/>
    <property type="evidence" value="ECO:0007669"/>
    <property type="project" value="InterPro"/>
</dbReference>
<dbReference type="Pfam" id="PF00588">
    <property type="entry name" value="SpoU_methylase"/>
    <property type="match status" value="1"/>
</dbReference>
<dbReference type="EC" id="2.1.1.-" evidence="5"/>
<comment type="similarity">
    <text evidence="1">Belongs to the class IV-like SAM-binding methyltransferase superfamily. RNA methyltransferase TrmH family.</text>
</comment>
<organism evidence="5 6">
    <name type="scientific">Candidatus Nitrospira nitrosa</name>
    <dbReference type="NCBI Taxonomy" id="1742972"/>
    <lineage>
        <taxon>Bacteria</taxon>
        <taxon>Pseudomonadati</taxon>
        <taxon>Nitrospirota</taxon>
        <taxon>Nitrospiria</taxon>
        <taxon>Nitrospirales</taxon>
        <taxon>Nitrospiraceae</taxon>
        <taxon>Nitrospira</taxon>
    </lineage>
</organism>
<dbReference type="EMBL" id="CZQA01000012">
    <property type="protein sequence ID" value="CUS38806.1"/>
    <property type="molecule type" value="Genomic_DNA"/>
</dbReference>
<name>A0A0S4LSC4_9BACT</name>
<dbReference type="InterPro" id="IPR029028">
    <property type="entry name" value="Alpha/beta_knot_MTases"/>
</dbReference>
<evidence type="ECO:0000313" key="6">
    <source>
        <dbReference type="Proteomes" id="UP000199032"/>
    </source>
</evidence>
<dbReference type="GO" id="GO:0008173">
    <property type="term" value="F:RNA methyltransferase activity"/>
    <property type="evidence" value="ECO:0007669"/>
    <property type="project" value="InterPro"/>
</dbReference>
<evidence type="ECO:0000256" key="1">
    <source>
        <dbReference type="ARBA" id="ARBA00007228"/>
    </source>
</evidence>
<evidence type="ECO:0000313" key="5">
    <source>
        <dbReference type="EMBL" id="CUS38806.1"/>
    </source>
</evidence>
<dbReference type="CDD" id="cd18095">
    <property type="entry name" value="SpoU-like_rRNA-MTase"/>
    <property type="match status" value="1"/>
</dbReference>
<evidence type="ECO:0000259" key="4">
    <source>
        <dbReference type="SMART" id="SM00967"/>
    </source>
</evidence>
<dbReference type="InterPro" id="IPR029064">
    <property type="entry name" value="Ribosomal_eL30-like_sf"/>
</dbReference>
<dbReference type="Gene3D" id="3.40.1280.10">
    <property type="match status" value="1"/>
</dbReference>
<dbReference type="PANTHER" id="PTHR43191:SF2">
    <property type="entry name" value="RRNA METHYLTRANSFERASE 3, MITOCHONDRIAL"/>
    <property type="match status" value="1"/>
</dbReference>
<dbReference type="InterPro" id="IPR051259">
    <property type="entry name" value="rRNA_Methyltransferase"/>
</dbReference>
<keyword evidence="6" id="KW-1185">Reference proteome</keyword>
<evidence type="ECO:0000256" key="2">
    <source>
        <dbReference type="ARBA" id="ARBA00022603"/>
    </source>
</evidence>
<dbReference type="InterPro" id="IPR029026">
    <property type="entry name" value="tRNA_m1G_MTases_N"/>
</dbReference>
<accession>A0A0S4LSC4</accession>
<sequence>MDTGPHPRPLSRAQGSFIRQLLREKQVRSTEGVFVVEGAKPCYDLISQHPQAIQSLLVSPRYLRTETDGDRSRRSSLGARQFVCSDPAFEKLTDVEMPQGILAVVRQPQWNEAQVLGRSRVLGIYGDHLQDPANVGTIIRTAAALNLSGVWLSHDSADHFSPKVVRATAGTLLRLPVFRTADLQAVRLSECRIYSAVLSSADKVPIREIQTIPSRLLVAVGNEGAGLSSEIMKASQVRFSIPLAEGVESLNVAATVAISAFYFSGLPTDSGVHQEKSPPSA</sequence>
<dbReference type="GO" id="GO:0006396">
    <property type="term" value="P:RNA processing"/>
    <property type="evidence" value="ECO:0007669"/>
    <property type="project" value="InterPro"/>
</dbReference>
<dbReference type="SUPFAM" id="SSF75217">
    <property type="entry name" value="alpha/beta knot"/>
    <property type="match status" value="1"/>
</dbReference>
<dbReference type="PANTHER" id="PTHR43191">
    <property type="entry name" value="RRNA METHYLTRANSFERASE 3"/>
    <property type="match status" value="1"/>
</dbReference>